<keyword evidence="2" id="KW-1185">Reference proteome</keyword>
<reference evidence="1" key="1">
    <citation type="journal article" date="2011" name="Genome Biol.">
        <title>The draft genome of the carcinogenic human liver fluke Clonorchis sinensis.</title>
        <authorList>
            <person name="Wang X."/>
            <person name="Chen W."/>
            <person name="Huang Y."/>
            <person name="Sun J."/>
            <person name="Men J."/>
            <person name="Liu H."/>
            <person name="Luo F."/>
            <person name="Guo L."/>
            <person name="Lv X."/>
            <person name="Deng C."/>
            <person name="Zhou C."/>
            <person name="Fan Y."/>
            <person name="Li X."/>
            <person name="Huang L."/>
            <person name="Hu Y."/>
            <person name="Liang C."/>
            <person name="Hu X."/>
            <person name="Xu J."/>
            <person name="Yu X."/>
        </authorList>
    </citation>
    <scope>NUCLEOTIDE SEQUENCE [LARGE SCALE GENOMIC DNA]</scope>
    <source>
        <strain evidence="1">Henan</strain>
    </source>
</reference>
<accession>G7YTZ2</accession>
<proteinExistence type="predicted"/>
<organism evidence="1 2">
    <name type="scientific">Clonorchis sinensis</name>
    <name type="common">Chinese liver fluke</name>
    <dbReference type="NCBI Taxonomy" id="79923"/>
    <lineage>
        <taxon>Eukaryota</taxon>
        <taxon>Metazoa</taxon>
        <taxon>Spiralia</taxon>
        <taxon>Lophotrochozoa</taxon>
        <taxon>Platyhelminthes</taxon>
        <taxon>Trematoda</taxon>
        <taxon>Digenea</taxon>
        <taxon>Opisthorchiida</taxon>
        <taxon>Opisthorchiata</taxon>
        <taxon>Opisthorchiidae</taxon>
        <taxon>Clonorchis</taxon>
    </lineage>
</organism>
<dbReference type="AlphaFoldDB" id="G7YTZ2"/>
<protein>
    <submittedName>
        <fullName evidence="1">Uncharacterized protein</fullName>
    </submittedName>
</protein>
<dbReference type="Proteomes" id="UP000008909">
    <property type="component" value="Unassembled WGS sequence"/>
</dbReference>
<gene>
    <name evidence="1" type="ORF">CLF_110850</name>
</gene>
<sequence>MRHRFVESCADCNIVNYSVQNGLHLIGLHRIWTNLDEGAVVPGSIRKKHNKLLTTSDRRELNVSNNSPLVCGITSNTYRDVDCSIPTEDKGATCLYEPMVVSFDKKVSGSESCFGAAVTGYAKTLGVRFFQLVSLNTEKQRTLAMCDLRLDGLARTRERYSTGDDFMSVIKRESTPRVIHNDVSQRSVSRPTLTFVYIEDLLANIQPPYSVYEDDFKA</sequence>
<reference key="2">
    <citation type="submission" date="2011-10" db="EMBL/GenBank/DDBJ databases">
        <title>The genome and transcriptome sequence of Clonorchis sinensis provide insights into the carcinogenic liver fluke.</title>
        <authorList>
            <person name="Wang X."/>
            <person name="Huang Y."/>
            <person name="Chen W."/>
            <person name="Liu H."/>
            <person name="Guo L."/>
            <person name="Chen Y."/>
            <person name="Luo F."/>
            <person name="Zhou W."/>
            <person name="Sun J."/>
            <person name="Mao Q."/>
            <person name="Liang P."/>
            <person name="Zhou C."/>
            <person name="Tian Y."/>
            <person name="Men J."/>
            <person name="Lv X."/>
            <person name="Huang L."/>
            <person name="Zhou J."/>
            <person name="Hu Y."/>
            <person name="Li R."/>
            <person name="Zhang F."/>
            <person name="Lei H."/>
            <person name="Li X."/>
            <person name="Hu X."/>
            <person name="Liang C."/>
            <person name="Xu J."/>
            <person name="Wu Z."/>
            <person name="Yu X."/>
        </authorList>
    </citation>
    <scope>NUCLEOTIDE SEQUENCE</scope>
    <source>
        <strain>Henan</strain>
    </source>
</reference>
<name>G7YTZ2_CLOSI</name>
<evidence type="ECO:0000313" key="1">
    <source>
        <dbReference type="EMBL" id="GAA56422.1"/>
    </source>
</evidence>
<dbReference type="EMBL" id="DF144250">
    <property type="protein sequence ID" value="GAA56422.1"/>
    <property type="molecule type" value="Genomic_DNA"/>
</dbReference>
<evidence type="ECO:0000313" key="2">
    <source>
        <dbReference type="Proteomes" id="UP000008909"/>
    </source>
</evidence>